<dbReference type="AlphaFoldDB" id="A0AAD9PQ20"/>
<reference evidence="2" key="1">
    <citation type="journal article" date="2023" name="G3 (Bethesda)">
        <title>Whole genome assembly and annotation of the endangered Caribbean coral Acropora cervicornis.</title>
        <authorList>
            <person name="Selwyn J.D."/>
            <person name="Vollmer S.V."/>
        </authorList>
    </citation>
    <scope>NUCLEOTIDE SEQUENCE</scope>
    <source>
        <strain evidence="2">K2</strain>
    </source>
</reference>
<gene>
    <name evidence="2" type="ORF">P5673_033331</name>
</gene>
<evidence type="ECO:0000313" key="3">
    <source>
        <dbReference type="Proteomes" id="UP001249851"/>
    </source>
</evidence>
<sequence>MNLEFPCNFKKLKSHHTSLQGRERVSLPTLRLFLGGFKPLGNSHVPLPHGAFRSKVLNFGEFIFTRFRAIVSHSLFLSDVFLSAENGFVTIISRQNCISCASDHSMDELKISRKEFLSSQRFIRMRSMVYKSEELELTCRESQVKCHSLCYIRTKNKPTLYYAASTTFRIPPSELESQILHWFSTHKDQSPKEQNALSNLHRKNLSDAKLKEEEACSEDFKQQFEKPLRKSYSTTQKPNTHIGLRGSQLIEG</sequence>
<accession>A0AAD9PQ20</accession>
<dbReference type="EMBL" id="JARQWQ010000240">
    <property type="protein sequence ID" value="KAK2546924.1"/>
    <property type="molecule type" value="Genomic_DNA"/>
</dbReference>
<reference evidence="2" key="2">
    <citation type="journal article" date="2023" name="Science">
        <title>Genomic signatures of disease resistance in endangered staghorn corals.</title>
        <authorList>
            <person name="Vollmer S.V."/>
            <person name="Selwyn J.D."/>
            <person name="Despard B.A."/>
            <person name="Roesel C.L."/>
        </authorList>
    </citation>
    <scope>NUCLEOTIDE SEQUENCE</scope>
    <source>
        <strain evidence="2">K2</strain>
    </source>
</reference>
<evidence type="ECO:0000256" key="1">
    <source>
        <dbReference type="SAM" id="MobiDB-lite"/>
    </source>
</evidence>
<feature type="region of interest" description="Disordered" evidence="1">
    <location>
        <begin position="227"/>
        <end position="252"/>
    </location>
</feature>
<name>A0AAD9PQ20_ACRCE</name>
<protein>
    <submittedName>
        <fullName evidence="2">Uncharacterized protein</fullName>
    </submittedName>
</protein>
<keyword evidence="3" id="KW-1185">Reference proteome</keyword>
<comment type="caution">
    <text evidence="2">The sequence shown here is derived from an EMBL/GenBank/DDBJ whole genome shotgun (WGS) entry which is preliminary data.</text>
</comment>
<organism evidence="2 3">
    <name type="scientific">Acropora cervicornis</name>
    <name type="common">Staghorn coral</name>
    <dbReference type="NCBI Taxonomy" id="6130"/>
    <lineage>
        <taxon>Eukaryota</taxon>
        <taxon>Metazoa</taxon>
        <taxon>Cnidaria</taxon>
        <taxon>Anthozoa</taxon>
        <taxon>Hexacorallia</taxon>
        <taxon>Scleractinia</taxon>
        <taxon>Astrocoeniina</taxon>
        <taxon>Acroporidae</taxon>
        <taxon>Acropora</taxon>
    </lineage>
</organism>
<dbReference type="Proteomes" id="UP001249851">
    <property type="component" value="Unassembled WGS sequence"/>
</dbReference>
<evidence type="ECO:0000313" key="2">
    <source>
        <dbReference type="EMBL" id="KAK2546924.1"/>
    </source>
</evidence>
<proteinExistence type="predicted"/>